<dbReference type="Pfam" id="PF07495">
    <property type="entry name" value="Y_Y_Y"/>
    <property type="match status" value="1"/>
</dbReference>
<dbReference type="AlphaFoldDB" id="A0A2N0VLM8"/>
<dbReference type="InterPro" id="IPR011110">
    <property type="entry name" value="Reg_prop"/>
</dbReference>
<dbReference type="InterPro" id="IPR036890">
    <property type="entry name" value="HATPase_C_sf"/>
</dbReference>
<dbReference type="Proteomes" id="UP000233398">
    <property type="component" value="Unassembled WGS sequence"/>
</dbReference>
<accession>A0A2N0VLM8</accession>
<dbReference type="InterPro" id="IPR011712">
    <property type="entry name" value="Sig_transdc_His_kin_sub3_dim/P"/>
</dbReference>
<evidence type="ECO:0000259" key="4">
    <source>
        <dbReference type="Pfam" id="PF07730"/>
    </source>
</evidence>
<dbReference type="RefSeq" id="WP_101072560.1">
    <property type="nucleotide sequence ID" value="NZ_PISP01000001.1"/>
</dbReference>
<dbReference type="Pfam" id="PF07494">
    <property type="entry name" value="Reg_prop"/>
    <property type="match status" value="4"/>
</dbReference>
<evidence type="ECO:0000313" key="5">
    <source>
        <dbReference type="EMBL" id="PKD45107.1"/>
    </source>
</evidence>
<name>A0A2N0VLM8_9BACT</name>
<feature type="domain" description="Signal transduction histidine kinase subgroup 3 dimerisation and phosphoacceptor" evidence="4">
    <location>
        <begin position="768"/>
        <end position="825"/>
    </location>
</feature>
<dbReference type="PANTHER" id="PTHR43547">
    <property type="entry name" value="TWO-COMPONENT HISTIDINE KINASE"/>
    <property type="match status" value="1"/>
</dbReference>
<gene>
    <name evidence="5" type="ORF">CWD77_06550</name>
</gene>
<organism evidence="5 6">
    <name type="scientific">Rhodohalobacter barkolensis</name>
    <dbReference type="NCBI Taxonomy" id="2053187"/>
    <lineage>
        <taxon>Bacteria</taxon>
        <taxon>Pseudomonadati</taxon>
        <taxon>Balneolota</taxon>
        <taxon>Balneolia</taxon>
        <taxon>Balneolales</taxon>
        <taxon>Balneolaceae</taxon>
        <taxon>Rhodohalobacter</taxon>
    </lineage>
</organism>
<sequence>MNLRLTFTFTILITLLGLDMLSAQLLPFRSYSIESGLSESGGHDLLQDSKGYIWVATGYGLNRFDGQGFRQYYEDNGLSNNRVHSLLEHSDKKIWVGTESGISILENDSLVTPSYLAELSGIPIQDMFEDRQGNVWIGTSTSGLWKLNQNRTLQHVSEDKFPSIVNVEAIGQTEDDAIWVASREGLLRLEGDQSHQFSEQDGLMADEFLAITVDRYNRVWIGSTEGLIRYDHESFRLFGSEEDLNNLQITTIAVLNYSTIWVGTEGGLARFDGSQFTNYTREQGLPVTIIRSTMIDREGSLWIGTLGSGISYYSGPLFQSFNIDTGLPNNVVTGFIEDEESNIWIATYGGGIAVYDGDELTVMDESDGLVDNKVYTFYKDTDGRIWIGTSNGISIYDDGRFETFEAFGINFRSVRKIHRDDSSGHLWIATYNDGLYHLREDGYDHFNTSNIFPNNTVMDIKKDDEGIYWFATYGGVAKYDGENFEFITIADDLPSNGVIHIYIDHEGDKWFSTFNGPARYTDGQVERLVRSRQIDTIFYFAIQDAAGRYWFGTNRGMILFRKDDFYAAQTELDRIFSYRYFTTNQGLIANELNAGGSFLASDGALWLGTVEGLSRFDTDLIRENNLAPGLEFEEILISGNSVDPNREYTFTHDHNFLQASFSGLTYDAPEQVIYEYRLRGYDQEWQIGRENLVRYPSLPSGEYRFQVRAFNADGAGGEKTAQFYFTILPPFYFQWWFILSMLTLFIGFVMFIIRYYRVRKQVDIEKMRVQIASDLHDDVGSSLTELALQSDFLQAFKISEEMRSTLKQMGEQSRKIVTSLDDIVWSIDARNDTAGDLTDRMQDYVNQMFNNGKFEVLYHFEELDMDEKLPVQIKENIYLIFKEAVNNIVKHSNATRADIRFSFNGRDFELLVHDNGTGADINRKTGQGLNNIQMRATRIGADVEIDSEKGFSIHVMGKVE</sequence>
<keyword evidence="2" id="KW-0812">Transmembrane</keyword>
<evidence type="ECO:0008006" key="7">
    <source>
        <dbReference type="Google" id="ProtNLM"/>
    </source>
</evidence>
<keyword evidence="1" id="KW-0597">Phosphoprotein</keyword>
<evidence type="ECO:0000256" key="1">
    <source>
        <dbReference type="ARBA" id="ARBA00022553"/>
    </source>
</evidence>
<dbReference type="Gene3D" id="1.20.5.1930">
    <property type="match status" value="1"/>
</dbReference>
<dbReference type="GO" id="GO:0016020">
    <property type="term" value="C:membrane"/>
    <property type="evidence" value="ECO:0007669"/>
    <property type="project" value="InterPro"/>
</dbReference>
<dbReference type="GO" id="GO:0046983">
    <property type="term" value="F:protein dimerization activity"/>
    <property type="evidence" value="ECO:0007669"/>
    <property type="project" value="InterPro"/>
</dbReference>
<proteinExistence type="predicted"/>
<dbReference type="Gene3D" id="2.130.10.10">
    <property type="entry name" value="YVTN repeat-like/Quinoprotein amine dehydrogenase"/>
    <property type="match status" value="3"/>
</dbReference>
<protein>
    <recommendedName>
        <fullName evidence="7">Two component regulator three Y domain-containing protein</fullName>
    </recommendedName>
</protein>
<evidence type="ECO:0000259" key="3">
    <source>
        <dbReference type="Pfam" id="PF07495"/>
    </source>
</evidence>
<evidence type="ECO:0000313" key="6">
    <source>
        <dbReference type="Proteomes" id="UP000233398"/>
    </source>
</evidence>
<dbReference type="OrthoDB" id="9809670at2"/>
<dbReference type="SUPFAM" id="SSF63829">
    <property type="entry name" value="Calcium-dependent phosphotriesterase"/>
    <property type="match status" value="3"/>
</dbReference>
<dbReference type="EMBL" id="PISP01000001">
    <property type="protein sequence ID" value="PKD45107.1"/>
    <property type="molecule type" value="Genomic_DNA"/>
</dbReference>
<feature type="domain" description="Two component regulator three Y" evidence="3">
    <location>
        <begin position="666"/>
        <end position="728"/>
    </location>
</feature>
<dbReference type="CDD" id="cd16917">
    <property type="entry name" value="HATPase_UhpB-NarQ-NarX-like"/>
    <property type="match status" value="1"/>
</dbReference>
<dbReference type="SUPFAM" id="SSF55874">
    <property type="entry name" value="ATPase domain of HSP90 chaperone/DNA topoisomerase II/histidine kinase"/>
    <property type="match status" value="1"/>
</dbReference>
<dbReference type="InterPro" id="IPR011123">
    <property type="entry name" value="Y_Y_Y"/>
</dbReference>
<reference evidence="5 6" key="1">
    <citation type="submission" date="2017-11" db="EMBL/GenBank/DDBJ databases">
        <title>Rhodohalobacter 15182 sp. nov., isolated from a salt lake.</title>
        <authorList>
            <person name="Han S."/>
        </authorList>
    </citation>
    <scope>NUCLEOTIDE SEQUENCE [LARGE SCALE GENOMIC DNA]</scope>
    <source>
        <strain evidence="5 6">15182</strain>
    </source>
</reference>
<evidence type="ECO:0000256" key="2">
    <source>
        <dbReference type="SAM" id="Phobius"/>
    </source>
</evidence>
<keyword evidence="2" id="KW-0472">Membrane</keyword>
<dbReference type="Gene3D" id="2.60.40.10">
    <property type="entry name" value="Immunoglobulins"/>
    <property type="match status" value="1"/>
</dbReference>
<dbReference type="GO" id="GO:0000155">
    <property type="term" value="F:phosphorelay sensor kinase activity"/>
    <property type="evidence" value="ECO:0007669"/>
    <property type="project" value="InterPro"/>
</dbReference>
<dbReference type="InterPro" id="IPR015943">
    <property type="entry name" value="WD40/YVTN_repeat-like_dom_sf"/>
</dbReference>
<dbReference type="Pfam" id="PF07730">
    <property type="entry name" value="HisKA_3"/>
    <property type="match status" value="1"/>
</dbReference>
<comment type="caution">
    <text evidence="5">The sequence shown here is derived from an EMBL/GenBank/DDBJ whole genome shotgun (WGS) entry which is preliminary data.</text>
</comment>
<keyword evidence="6" id="KW-1185">Reference proteome</keyword>
<dbReference type="InterPro" id="IPR013783">
    <property type="entry name" value="Ig-like_fold"/>
</dbReference>
<keyword evidence="2" id="KW-1133">Transmembrane helix</keyword>
<feature type="transmembrane region" description="Helical" evidence="2">
    <location>
        <begin position="735"/>
        <end position="756"/>
    </location>
</feature>
<dbReference type="Gene3D" id="3.30.565.10">
    <property type="entry name" value="Histidine kinase-like ATPase, C-terminal domain"/>
    <property type="match status" value="1"/>
</dbReference>
<dbReference type="PANTHER" id="PTHR43547:SF2">
    <property type="entry name" value="HYBRID SIGNAL TRANSDUCTION HISTIDINE KINASE C"/>
    <property type="match status" value="1"/>
</dbReference>